<dbReference type="InParanoid" id="A0EE29"/>
<organism evidence="1 2">
    <name type="scientific">Paramecium tetraurelia</name>
    <dbReference type="NCBI Taxonomy" id="5888"/>
    <lineage>
        <taxon>Eukaryota</taxon>
        <taxon>Sar</taxon>
        <taxon>Alveolata</taxon>
        <taxon>Ciliophora</taxon>
        <taxon>Intramacronucleata</taxon>
        <taxon>Oligohymenophorea</taxon>
        <taxon>Peniculida</taxon>
        <taxon>Parameciidae</taxon>
        <taxon>Paramecium</taxon>
    </lineage>
</organism>
<dbReference type="EMBL" id="CT868672">
    <property type="protein sequence ID" value="CAK93546.1"/>
    <property type="molecule type" value="Genomic_DNA"/>
</dbReference>
<dbReference type="AlphaFoldDB" id="A0EE29"/>
<dbReference type="OMA" id="NIQHKAQ"/>
<protein>
    <submittedName>
        <fullName evidence="1">Uncharacterized protein</fullName>
    </submittedName>
</protein>
<dbReference type="RefSeq" id="XP_001460943.1">
    <property type="nucleotide sequence ID" value="XM_001460906.1"/>
</dbReference>
<accession>A0EE29</accession>
<dbReference type="GeneID" id="5046728"/>
<keyword evidence="2" id="KW-1185">Reference proteome</keyword>
<dbReference type="KEGG" id="ptm:GSPATT00025890001"/>
<reference evidence="1 2" key="1">
    <citation type="journal article" date="2006" name="Nature">
        <title>Global trends of whole-genome duplications revealed by the ciliate Paramecium tetraurelia.</title>
        <authorList>
            <consortium name="Genoscope"/>
            <person name="Aury J.-M."/>
            <person name="Jaillon O."/>
            <person name="Duret L."/>
            <person name="Noel B."/>
            <person name="Jubin C."/>
            <person name="Porcel B.M."/>
            <person name="Segurens B."/>
            <person name="Daubin V."/>
            <person name="Anthouard V."/>
            <person name="Aiach N."/>
            <person name="Arnaiz O."/>
            <person name="Billaut A."/>
            <person name="Beisson J."/>
            <person name="Blanc I."/>
            <person name="Bouhouche K."/>
            <person name="Camara F."/>
            <person name="Duharcourt S."/>
            <person name="Guigo R."/>
            <person name="Gogendeau D."/>
            <person name="Katinka M."/>
            <person name="Keller A.-M."/>
            <person name="Kissmehl R."/>
            <person name="Klotz C."/>
            <person name="Koll F."/>
            <person name="Le Moue A."/>
            <person name="Lepere C."/>
            <person name="Malinsky S."/>
            <person name="Nowacki M."/>
            <person name="Nowak J.K."/>
            <person name="Plattner H."/>
            <person name="Poulain J."/>
            <person name="Ruiz F."/>
            <person name="Serrano V."/>
            <person name="Zagulski M."/>
            <person name="Dessen P."/>
            <person name="Betermier M."/>
            <person name="Weissenbach J."/>
            <person name="Scarpelli C."/>
            <person name="Schachter V."/>
            <person name="Sperling L."/>
            <person name="Meyer E."/>
            <person name="Cohen J."/>
            <person name="Wincker P."/>
        </authorList>
    </citation>
    <scope>NUCLEOTIDE SEQUENCE [LARGE SCALE GENOMIC DNA]</scope>
    <source>
        <strain evidence="1 2">Stock d4-2</strain>
    </source>
</reference>
<dbReference type="OrthoDB" id="10277320at2759"/>
<evidence type="ECO:0000313" key="1">
    <source>
        <dbReference type="EMBL" id="CAK93546.1"/>
    </source>
</evidence>
<name>A0EE29_PARTE</name>
<dbReference type="HOGENOM" id="CLU_2042625_0_0_1"/>
<evidence type="ECO:0000313" key="2">
    <source>
        <dbReference type="Proteomes" id="UP000000600"/>
    </source>
</evidence>
<proteinExistence type="predicted"/>
<dbReference type="Proteomes" id="UP000000600">
    <property type="component" value="Unassembled WGS sequence"/>
</dbReference>
<sequence length="121" mass="13992">MFCCSTNKSTLKKSTQIKIQHQSFDQSINQELDNQQIATPPQVHKKLMKNPPPQQKFFGQTTKSESKIRDSKLIQPIRNIQHKAQNPFKKFETYKLLNINGNTEFLAVKESYTLLINKISA</sequence>
<gene>
    <name evidence="1" type="ORF">GSPATT00025890001</name>
</gene>